<keyword evidence="2" id="KW-1185">Reference proteome</keyword>
<name>A0ACA9MJT3_9GLOM</name>
<dbReference type="Proteomes" id="UP000789860">
    <property type="component" value="Unassembled WGS sequence"/>
</dbReference>
<protein>
    <submittedName>
        <fullName evidence="1">8021_t:CDS:1</fullName>
    </submittedName>
</protein>
<sequence>DKQTSIKKIQKLRYPKRIQEAIIYNSKKIFDIGEKISSFNMRYIIKCLHKHYFLVDTTQGGVQYMELYDLKTNHLVNTFRRQNLNNLNFIIDIPDIFAISNNNKLLAYKTGNQVNLYLIDCGLEIASITLDIGEISVSDPDYDYLMQFFDQDEKLLIYQLANKWAIWDIFGSIQRSIKLEVRNEFEFDLKIKNIFVGSGYQLKRSNSFIIIIKDNKPVIYDDLISDKYSEFLKKNSDNQNLVTLPLELKYNNIVWEIDSQKSELDEYYHILEPWLRIPYNQGPRYSVFLDKTKEILLLIGSFTIQVWRERNKKRTLEFISVISKSDGNEDVMNEIEEIKYDVRKFKLSIIQPKNKIFEMGIADNDVINIAIEACHALKYLYKMSHKHDSSFIFQGHYVKFKKIIEETRNIIVRFINLYPITWRLLDFRFNLMRILIDAKEYSLIKYILFNEKEASVNESEERIIKTLDFVASNLETKSKYSQEIKQNKYSLLHEKSLHMPSLWESEPSRIKIAFSEYYSNKAVEEIGWMNTVIDIIPRLYDDDLYKSYVQLLFYKPCFCAKELDASFTEFIEIPPSTKNSLKVFIPITQFIPQDSKLKLKEINQNIISNIRMVPLIDFTTNKRKRPIVCPGKFISQREYYSPFLKLIKKIESNDNFYYNPSMEAIMNLMWHSSELHWRRTLYIFILYFITYSIISWTYIAHIQVTGEFQHIMMGLTIILFYYLTYYHIMVEYNQLLERGRIEYFTDPFNLVDLFAYFVPLTVSTYVLVHYYTFEIGFKNAESSLYMAFIIFISVIGIWYEL</sequence>
<gene>
    <name evidence="1" type="ORF">SCALOS_LOCUS6602</name>
</gene>
<comment type="caution">
    <text evidence="1">The sequence shown here is derived from an EMBL/GenBank/DDBJ whole genome shotgun (WGS) entry which is preliminary data.</text>
</comment>
<feature type="non-terminal residue" evidence="1">
    <location>
        <position position="801"/>
    </location>
</feature>
<evidence type="ECO:0000313" key="1">
    <source>
        <dbReference type="EMBL" id="CAG8591702.1"/>
    </source>
</evidence>
<dbReference type="EMBL" id="CAJVPM010012963">
    <property type="protein sequence ID" value="CAG8591702.1"/>
    <property type="molecule type" value="Genomic_DNA"/>
</dbReference>
<proteinExistence type="predicted"/>
<evidence type="ECO:0000313" key="2">
    <source>
        <dbReference type="Proteomes" id="UP000789860"/>
    </source>
</evidence>
<accession>A0ACA9MJT3</accession>
<feature type="non-terminal residue" evidence="1">
    <location>
        <position position="1"/>
    </location>
</feature>
<reference evidence="1" key="1">
    <citation type="submission" date="2021-06" db="EMBL/GenBank/DDBJ databases">
        <authorList>
            <person name="Kallberg Y."/>
            <person name="Tangrot J."/>
            <person name="Rosling A."/>
        </authorList>
    </citation>
    <scope>NUCLEOTIDE SEQUENCE</scope>
    <source>
        <strain evidence="1">AU212A</strain>
    </source>
</reference>
<organism evidence="1 2">
    <name type="scientific">Scutellospora calospora</name>
    <dbReference type="NCBI Taxonomy" id="85575"/>
    <lineage>
        <taxon>Eukaryota</taxon>
        <taxon>Fungi</taxon>
        <taxon>Fungi incertae sedis</taxon>
        <taxon>Mucoromycota</taxon>
        <taxon>Glomeromycotina</taxon>
        <taxon>Glomeromycetes</taxon>
        <taxon>Diversisporales</taxon>
        <taxon>Gigasporaceae</taxon>
        <taxon>Scutellospora</taxon>
    </lineage>
</organism>